<reference evidence="8 9" key="1">
    <citation type="journal article" date="2012" name="Nucleic Acids Res.">
        <title>Sequencing of the smallest Apicomplexan genome from the human pathogen Babesia microti.</title>
        <authorList>
            <person name="Cornillot E."/>
            <person name="Hadj-Kaddour K."/>
            <person name="Dassouli A."/>
            <person name="Noel B."/>
            <person name="Ranwez V."/>
            <person name="Vacherie B."/>
            <person name="Augagneur Y."/>
            <person name="Bres V."/>
            <person name="Duclos A."/>
            <person name="Randazzo S."/>
            <person name="Carcy B."/>
            <person name="Debierre-Grockiego F."/>
            <person name="Delbecq S."/>
            <person name="Moubri-Menage K."/>
            <person name="Shams-Eldin H."/>
            <person name="Usmani-Brown S."/>
            <person name="Bringaud F."/>
            <person name="Wincker P."/>
            <person name="Vivares C.P."/>
            <person name="Schwarz R.T."/>
            <person name="Schetters T.P."/>
            <person name="Krause P.J."/>
            <person name="Gorenflot A."/>
            <person name="Berry V."/>
            <person name="Barbe V."/>
            <person name="Ben Mamoun C."/>
        </authorList>
    </citation>
    <scope>NUCLEOTIDE SEQUENCE [LARGE SCALE GENOMIC DNA]</scope>
    <source>
        <strain evidence="8 9">RI</strain>
    </source>
</reference>
<evidence type="ECO:0000256" key="7">
    <source>
        <dbReference type="ARBA" id="ARBA00038105"/>
    </source>
</evidence>
<dbReference type="FunFam" id="1.10.287.110:FF:000001">
    <property type="entry name" value="Import inner membrane translocase subunit tim14"/>
    <property type="match status" value="1"/>
</dbReference>
<dbReference type="InterPro" id="IPR036869">
    <property type="entry name" value="J_dom_sf"/>
</dbReference>
<evidence type="ECO:0000256" key="1">
    <source>
        <dbReference type="ARBA" id="ARBA00004434"/>
    </source>
</evidence>
<dbReference type="GO" id="GO:0001671">
    <property type="term" value="F:ATPase activator activity"/>
    <property type="evidence" value="ECO:0007669"/>
    <property type="project" value="TreeGrafter"/>
</dbReference>
<evidence type="ECO:0000256" key="6">
    <source>
        <dbReference type="ARBA" id="ARBA00023136"/>
    </source>
</evidence>
<dbReference type="InterPro" id="IPR001623">
    <property type="entry name" value="DnaJ_domain"/>
</dbReference>
<keyword evidence="6" id="KW-0472">Membrane</keyword>
<evidence type="ECO:0000313" key="9">
    <source>
        <dbReference type="Proteomes" id="UP000002899"/>
    </source>
</evidence>
<dbReference type="OMA" id="MXAFSGG"/>
<evidence type="ECO:0000256" key="3">
    <source>
        <dbReference type="ARBA" id="ARBA00022792"/>
    </source>
</evidence>
<dbReference type="OrthoDB" id="240298at2759"/>
<keyword evidence="2" id="KW-0812">Transmembrane</keyword>
<dbReference type="EMBL" id="LN871598">
    <property type="protein sequence ID" value="CTQ41063.1"/>
    <property type="molecule type" value="Genomic_DNA"/>
</dbReference>
<sequence>MTWHMALIALGGCAFVARMVYRSFNKFPSGKIPMGFEPKMSYSEAINILNISGAPTKDKIRQFHRNLMLKNHPDNGGSTYLASKVNEAKDFLIK</sequence>
<keyword evidence="5" id="KW-0496">Mitochondrion</keyword>
<dbReference type="Gene3D" id="1.10.287.110">
    <property type="entry name" value="DnaJ domain"/>
    <property type="match status" value="1"/>
</dbReference>
<dbReference type="AlphaFoldDB" id="A0A0K3AR07"/>
<organism evidence="8 9">
    <name type="scientific">Babesia microti (strain RI)</name>
    <dbReference type="NCBI Taxonomy" id="1133968"/>
    <lineage>
        <taxon>Eukaryota</taxon>
        <taxon>Sar</taxon>
        <taxon>Alveolata</taxon>
        <taxon>Apicomplexa</taxon>
        <taxon>Aconoidasida</taxon>
        <taxon>Piroplasmida</taxon>
        <taxon>Babesiidae</taxon>
        <taxon>Babesia</taxon>
    </lineage>
</organism>
<evidence type="ECO:0000256" key="4">
    <source>
        <dbReference type="ARBA" id="ARBA00022989"/>
    </source>
</evidence>
<dbReference type="PANTHER" id="PTHR12763:SF28">
    <property type="entry name" value="GEO10507P1-RELATED"/>
    <property type="match status" value="1"/>
</dbReference>
<dbReference type="SUPFAM" id="SSF46565">
    <property type="entry name" value="Chaperone J-domain"/>
    <property type="match status" value="1"/>
</dbReference>
<dbReference type="RefSeq" id="XP_012649074.1">
    <property type="nucleotide sequence ID" value="XM_012793620.1"/>
</dbReference>
<dbReference type="VEuPathDB" id="PiroplasmaDB:BMR1_03g02315"/>
<evidence type="ECO:0000256" key="2">
    <source>
        <dbReference type="ARBA" id="ARBA00022692"/>
    </source>
</evidence>
<dbReference type="GO" id="GO:0030150">
    <property type="term" value="P:protein import into mitochondrial matrix"/>
    <property type="evidence" value="ECO:0007669"/>
    <property type="project" value="TreeGrafter"/>
</dbReference>
<dbReference type="PANTHER" id="PTHR12763">
    <property type="match status" value="1"/>
</dbReference>
<keyword evidence="3" id="KW-0999">Mitochondrion inner membrane</keyword>
<name>A0A0K3AR07_BABMR</name>
<accession>A0A0K3AR07</accession>
<proteinExistence type="inferred from homology"/>
<reference evidence="8 9" key="3">
    <citation type="journal article" date="2016" name="Sci. Rep.">
        <title>Genome-wide diversity and gene expression profiling of Babesia microti isolates identify polymorphic genes that mediate host-pathogen interactions.</title>
        <authorList>
            <person name="Silva J.C."/>
            <person name="Cornillot E."/>
            <person name="McCracken C."/>
            <person name="Usmani-Brown S."/>
            <person name="Dwivedi A."/>
            <person name="Ifeonu O.O."/>
            <person name="Crabtree J."/>
            <person name="Gotia H.T."/>
            <person name="Virji A.Z."/>
            <person name="Reynes C."/>
            <person name="Colinge J."/>
            <person name="Kumar V."/>
            <person name="Lawres L."/>
            <person name="Pazzi J.E."/>
            <person name="Pablo J.V."/>
            <person name="Hung C."/>
            <person name="Brancato J."/>
            <person name="Kumari P."/>
            <person name="Orvis J."/>
            <person name="Tretina K."/>
            <person name="Chibucos M."/>
            <person name="Ott S."/>
            <person name="Sadzewicz L."/>
            <person name="Sengamalay N."/>
            <person name="Shetty A.C."/>
            <person name="Su Q."/>
            <person name="Tallon L."/>
            <person name="Fraser C.M."/>
            <person name="Frutos R."/>
            <person name="Molina D.M."/>
            <person name="Krause P.J."/>
            <person name="Ben Mamoun C."/>
        </authorList>
    </citation>
    <scope>NUCLEOTIDE SEQUENCE [LARGE SCALE GENOMIC DNA]</scope>
    <source>
        <strain evidence="8 9">RI</strain>
    </source>
</reference>
<comment type="similarity">
    <text evidence="7">Belongs to the TIM14 family.</text>
</comment>
<dbReference type="KEGG" id="bmic:BMR1_03g02315"/>
<protein>
    <submittedName>
        <fullName evidence="8">Protein pelota</fullName>
    </submittedName>
</protein>
<dbReference type="GeneID" id="24425105"/>
<gene>
    <name evidence="8" type="ORF">BMR1_03g02315</name>
</gene>
<evidence type="ECO:0000256" key="5">
    <source>
        <dbReference type="ARBA" id="ARBA00023128"/>
    </source>
</evidence>
<reference evidence="8 9" key="2">
    <citation type="journal article" date="2013" name="PLoS ONE">
        <title>Whole genome mapping and re-organization of the nuclear and mitochondrial genomes of Babesia microti isolates.</title>
        <authorList>
            <person name="Cornillot E."/>
            <person name="Dassouli A."/>
            <person name="Garg A."/>
            <person name="Pachikara N."/>
            <person name="Randazzo S."/>
            <person name="Depoix D."/>
            <person name="Carcy B."/>
            <person name="Delbecq S."/>
            <person name="Frutos R."/>
            <person name="Silva J.C."/>
            <person name="Sutton R."/>
            <person name="Krause P.J."/>
            <person name="Mamoun C.B."/>
        </authorList>
    </citation>
    <scope>NUCLEOTIDE SEQUENCE [LARGE SCALE GENOMIC DNA]</scope>
    <source>
        <strain evidence="8 9">RI</strain>
    </source>
</reference>
<dbReference type="Proteomes" id="UP000002899">
    <property type="component" value="Chromosome III"/>
</dbReference>
<comment type="subcellular location">
    <subcellularLocation>
        <location evidence="1">Mitochondrion inner membrane</location>
        <topology evidence="1">Single-pass membrane protein</topology>
    </subcellularLocation>
</comment>
<keyword evidence="4" id="KW-1133">Transmembrane helix</keyword>
<dbReference type="CDD" id="cd06257">
    <property type="entry name" value="DnaJ"/>
    <property type="match status" value="1"/>
</dbReference>
<keyword evidence="9" id="KW-1185">Reference proteome</keyword>
<dbReference type="GO" id="GO:0001405">
    <property type="term" value="C:PAM complex, Tim23 associated import motor"/>
    <property type="evidence" value="ECO:0007669"/>
    <property type="project" value="TreeGrafter"/>
</dbReference>
<evidence type="ECO:0000313" key="8">
    <source>
        <dbReference type="EMBL" id="CTQ41063.1"/>
    </source>
</evidence>